<dbReference type="Gene3D" id="3.10.350.10">
    <property type="entry name" value="LysM domain"/>
    <property type="match status" value="1"/>
</dbReference>
<dbReference type="PANTHER" id="PTHR20932:SF31">
    <property type="entry name" value="RING-TYPE DOMAIN-CONTAINING PROTEIN"/>
    <property type="match status" value="1"/>
</dbReference>
<reference evidence="4" key="2">
    <citation type="submission" date="2013-04" db="EMBL/GenBank/DDBJ databases">
        <title>Genomic mechanisms accounting for the adaptation to parasitism in nematode-trapping fungi.</title>
        <authorList>
            <person name="Ahren D.G."/>
        </authorList>
    </citation>
    <scope>NUCLEOTIDE SEQUENCE [LARGE SCALE GENOMIC DNA]</scope>
    <source>
        <strain evidence="4">CBS 200.50</strain>
    </source>
</reference>
<keyword evidence="4" id="KW-1185">Reference proteome</keyword>
<dbReference type="InterPro" id="IPR018392">
    <property type="entry name" value="LysM"/>
</dbReference>
<dbReference type="PANTHER" id="PTHR20932">
    <property type="entry name" value="LYSM AND PUTATIVE PEPTIDOGLYCAN-BINDING DOMAIN-CONTAINING PROTEIN"/>
    <property type="match status" value="1"/>
</dbReference>
<evidence type="ECO:0000256" key="1">
    <source>
        <dbReference type="SAM" id="MobiDB-lite"/>
    </source>
</evidence>
<sequence>MTMIQTSEYPDTAACSTCQIHLRNIEPVVDEEEANEKQIPFDEKWGLEYGYRPQLPHYQSECCGRFVCALCVERNPRFITYCPFCPIKRPPTPNNPEDTTRPSAAVGQPPTAPPPPYSSDPAPVSPPPYPTDFEGQPINFTQSLMHYLQPGDTISTISLRYSIPTHILRSHNRLYSDHLIAGRGHILVPRQYYTGPSLSPNPVQSVEESLLKRFQIKTKCVEYDIAKLYLDESGWDFDKAVEKWTADEKWEQMYGGMPSGSNPGSSSRVSRGKSLGKPEMSAGMRKGFFR</sequence>
<feature type="compositionally biased region" description="Low complexity" evidence="1">
    <location>
        <begin position="255"/>
        <end position="269"/>
    </location>
</feature>
<gene>
    <name evidence="3" type="ORF">H072_4852</name>
</gene>
<dbReference type="HOGENOM" id="CLU_070842_0_0_1"/>
<dbReference type="eggNOG" id="ENOG502S8FZ">
    <property type="taxonomic scope" value="Eukaryota"/>
</dbReference>
<dbReference type="InterPro" id="IPR036779">
    <property type="entry name" value="LysM_dom_sf"/>
</dbReference>
<feature type="region of interest" description="Disordered" evidence="1">
    <location>
        <begin position="255"/>
        <end position="290"/>
    </location>
</feature>
<dbReference type="AlphaFoldDB" id="S8AEF8"/>
<feature type="region of interest" description="Disordered" evidence="1">
    <location>
        <begin position="90"/>
        <end position="135"/>
    </location>
</feature>
<accession>S8AEF8</accession>
<dbReference type="Proteomes" id="UP000015100">
    <property type="component" value="Unassembled WGS sequence"/>
</dbReference>
<organism evidence="3 4">
    <name type="scientific">Dactylellina haptotyla (strain CBS 200.50)</name>
    <name type="common">Nematode-trapping fungus</name>
    <name type="synonym">Monacrosporium haptotylum</name>
    <dbReference type="NCBI Taxonomy" id="1284197"/>
    <lineage>
        <taxon>Eukaryota</taxon>
        <taxon>Fungi</taxon>
        <taxon>Dikarya</taxon>
        <taxon>Ascomycota</taxon>
        <taxon>Pezizomycotina</taxon>
        <taxon>Orbiliomycetes</taxon>
        <taxon>Orbiliales</taxon>
        <taxon>Orbiliaceae</taxon>
        <taxon>Dactylellina</taxon>
    </lineage>
</organism>
<dbReference type="InterPro" id="IPR045030">
    <property type="entry name" value="LYSM1-4"/>
</dbReference>
<evidence type="ECO:0000313" key="4">
    <source>
        <dbReference type="Proteomes" id="UP000015100"/>
    </source>
</evidence>
<evidence type="ECO:0000313" key="3">
    <source>
        <dbReference type="EMBL" id="EPS41299.1"/>
    </source>
</evidence>
<dbReference type="Pfam" id="PF01476">
    <property type="entry name" value="LysM"/>
    <property type="match status" value="1"/>
</dbReference>
<evidence type="ECO:0000259" key="2">
    <source>
        <dbReference type="Pfam" id="PF01476"/>
    </source>
</evidence>
<dbReference type="SUPFAM" id="SSF54106">
    <property type="entry name" value="LysM domain"/>
    <property type="match status" value="1"/>
</dbReference>
<dbReference type="OrthoDB" id="2107166at2759"/>
<protein>
    <recommendedName>
        <fullName evidence="2">LysM domain-containing protein</fullName>
    </recommendedName>
</protein>
<proteinExistence type="predicted"/>
<dbReference type="CDD" id="cd00118">
    <property type="entry name" value="LysM"/>
    <property type="match status" value="1"/>
</dbReference>
<name>S8AEF8_DACHA</name>
<feature type="domain" description="LysM" evidence="2">
    <location>
        <begin position="149"/>
        <end position="182"/>
    </location>
</feature>
<dbReference type="EMBL" id="AQGS01000254">
    <property type="protein sequence ID" value="EPS41299.1"/>
    <property type="molecule type" value="Genomic_DNA"/>
</dbReference>
<reference evidence="3 4" key="1">
    <citation type="journal article" date="2013" name="PLoS Genet.">
        <title>Genomic mechanisms accounting for the adaptation to parasitism in nematode-trapping fungi.</title>
        <authorList>
            <person name="Meerupati T."/>
            <person name="Andersson K.M."/>
            <person name="Friman E."/>
            <person name="Kumar D."/>
            <person name="Tunlid A."/>
            <person name="Ahren D."/>
        </authorList>
    </citation>
    <scope>NUCLEOTIDE SEQUENCE [LARGE SCALE GENOMIC DNA]</scope>
    <source>
        <strain evidence="3 4">CBS 200.50</strain>
    </source>
</reference>
<dbReference type="OMA" id="KIRRFMT"/>
<comment type="caution">
    <text evidence="3">The sequence shown here is derived from an EMBL/GenBank/DDBJ whole genome shotgun (WGS) entry which is preliminary data.</text>
</comment>
<feature type="compositionally biased region" description="Pro residues" evidence="1">
    <location>
        <begin position="110"/>
        <end position="130"/>
    </location>
</feature>